<feature type="chain" id="PRO_5012264663" evidence="1">
    <location>
        <begin position="20"/>
        <end position="227"/>
    </location>
</feature>
<feature type="signal peptide" evidence="1">
    <location>
        <begin position="1"/>
        <end position="19"/>
    </location>
</feature>
<evidence type="ECO:0000313" key="2">
    <source>
        <dbReference type="EMBL" id="ATB29626.1"/>
    </source>
</evidence>
<name>A0A250IFB2_9BACT</name>
<keyword evidence="3" id="KW-1185">Reference proteome</keyword>
<dbReference type="EMBL" id="CP022163">
    <property type="protein sequence ID" value="ATB29626.1"/>
    <property type="molecule type" value="Genomic_DNA"/>
</dbReference>
<gene>
    <name evidence="2" type="ORF">MEBOL_003081</name>
</gene>
<accession>A0A250IFB2</accession>
<dbReference type="PROSITE" id="PS51257">
    <property type="entry name" value="PROKAR_LIPOPROTEIN"/>
    <property type="match status" value="1"/>
</dbReference>
<sequence>MGRATRAWVLLMGVLAACAGTSPRVEQAAGPAEEVTSWEEGCEDARNLVLVCQEDGEECGLFPCREVFAPEVLLAYRGGGGGIPLFGASPAPRRWWGRAPAGWPGSKQPVLTFRFNRHFDPKPPPFALPPGRWARHHLFPQAPELRDWFHQRGVPDIHQYTLLIPESVHVRIHSGGARGGIWNQAWRDYRDAHPGATPTEIYRHAGELLYRFQLTGSIVPYHGGVPR</sequence>
<reference evidence="2 3" key="1">
    <citation type="submission" date="2017-06" db="EMBL/GenBank/DDBJ databases">
        <authorList>
            <person name="Kim H.J."/>
            <person name="Triplett B.A."/>
        </authorList>
    </citation>
    <scope>NUCLEOTIDE SEQUENCE [LARGE SCALE GENOMIC DNA]</scope>
    <source>
        <strain evidence="2 3">DSM 14713</strain>
    </source>
</reference>
<evidence type="ECO:0000256" key="1">
    <source>
        <dbReference type="SAM" id="SignalP"/>
    </source>
</evidence>
<keyword evidence="2" id="KW-0449">Lipoprotein</keyword>
<organism evidence="2 3">
    <name type="scientific">Melittangium boletus DSM 14713</name>
    <dbReference type="NCBI Taxonomy" id="1294270"/>
    <lineage>
        <taxon>Bacteria</taxon>
        <taxon>Pseudomonadati</taxon>
        <taxon>Myxococcota</taxon>
        <taxon>Myxococcia</taxon>
        <taxon>Myxococcales</taxon>
        <taxon>Cystobacterineae</taxon>
        <taxon>Archangiaceae</taxon>
        <taxon>Melittangium</taxon>
    </lineage>
</organism>
<evidence type="ECO:0000313" key="3">
    <source>
        <dbReference type="Proteomes" id="UP000217289"/>
    </source>
</evidence>
<dbReference type="NCBIfam" id="TIGR02269">
    <property type="entry name" value="TIGR02269 family lipoprotein"/>
    <property type="match status" value="1"/>
</dbReference>
<dbReference type="InterPro" id="IPR011755">
    <property type="entry name" value="CHP02269_MYXXA"/>
</dbReference>
<dbReference type="KEGG" id="mbd:MEBOL_003081"/>
<proteinExistence type="predicted"/>
<keyword evidence="1" id="KW-0732">Signal</keyword>
<dbReference type="AlphaFoldDB" id="A0A250IFB2"/>
<dbReference type="OrthoDB" id="5512084at2"/>
<dbReference type="Pfam" id="PF09533">
    <property type="entry name" value="DUF2380"/>
    <property type="match status" value="1"/>
</dbReference>
<dbReference type="Proteomes" id="UP000217289">
    <property type="component" value="Chromosome"/>
</dbReference>
<protein>
    <submittedName>
        <fullName evidence="2">Putative lipoprotein</fullName>
    </submittedName>
</protein>